<dbReference type="Gene3D" id="3.30.70.100">
    <property type="match status" value="2"/>
</dbReference>
<dbReference type="SUPFAM" id="SSF54909">
    <property type="entry name" value="Dimeric alpha+beta barrel"/>
    <property type="match status" value="2"/>
</dbReference>
<organism evidence="3 4">
    <name type="scientific">Durusdinium trenchii</name>
    <dbReference type="NCBI Taxonomy" id="1381693"/>
    <lineage>
        <taxon>Eukaryota</taxon>
        <taxon>Sar</taxon>
        <taxon>Alveolata</taxon>
        <taxon>Dinophyceae</taxon>
        <taxon>Suessiales</taxon>
        <taxon>Symbiodiniaceae</taxon>
        <taxon>Durusdinium</taxon>
    </lineage>
</organism>
<dbReference type="Pfam" id="PF07978">
    <property type="entry name" value="NIPSNAP"/>
    <property type="match status" value="1"/>
</dbReference>
<gene>
    <name evidence="3" type="ORF">CCMP2556_LOCUS38539</name>
</gene>
<dbReference type="InterPro" id="IPR051557">
    <property type="entry name" value="NipSnap_domain"/>
</dbReference>
<dbReference type="Proteomes" id="UP001642484">
    <property type="component" value="Unassembled WGS sequence"/>
</dbReference>
<comment type="similarity">
    <text evidence="1">Belongs to the NipSnap family.</text>
</comment>
<sequence>MIEPLIAGKNKKHIINEISIKFACQKNVEHKCSHDLVAFVGCSVGAMRRSLTRLRQSPGLLQMTEVEVRPAHVPILLHKLQNSAEVSHQRGLGGPLGAFYTELGQSNGRVYLLDNFASFHARDLNQKALSLADDACAAALEVQQLYESMRTSIFLEATDALGEAGLSGDLLSFSAEGGDEPPVYELRTYQLKLGYTTVPTFVEKYTNGLKEKLAADQTGQSHLVSLMYSEAGAAPLNTVHELGRHTSIQGSQDSRQASRRASGWKQAIAEIAELAITFHSQYLRPVPGVGQLQ</sequence>
<dbReference type="InterPro" id="IPR012577">
    <property type="entry name" value="NIPSNAP"/>
</dbReference>
<dbReference type="InterPro" id="IPR011008">
    <property type="entry name" value="Dimeric_a/b-barrel"/>
</dbReference>
<evidence type="ECO:0000313" key="4">
    <source>
        <dbReference type="Proteomes" id="UP001642484"/>
    </source>
</evidence>
<evidence type="ECO:0000259" key="2">
    <source>
        <dbReference type="Pfam" id="PF07978"/>
    </source>
</evidence>
<dbReference type="PANTHER" id="PTHR21017">
    <property type="entry name" value="NIPSNAP-RELATED"/>
    <property type="match status" value="1"/>
</dbReference>
<evidence type="ECO:0000313" key="3">
    <source>
        <dbReference type="EMBL" id="CAK9078205.1"/>
    </source>
</evidence>
<dbReference type="EMBL" id="CAXAMN010023517">
    <property type="protein sequence ID" value="CAK9078205.1"/>
    <property type="molecule type" value="Genomic_DNA"/>
</dbReference>
<reference evidence="3 4" key="1">
    <citation type="submission" date="2024-02" db="EMBL/GenBank/DDBJ databases">
        <authorList>
            <person name="Chen Y."/>
            <person name="Shah S."/>
            <person name="Dougan E. K."/>
            <person name="Thang M."/>
            <person name="Chan C."/>
        </authorList>
    </citation>
    <scope>NUCLEOTIDE SEQUENCE [LARGE SCALE GENOMIC DNA]</scope>
</reference>
<comment type="caution">
    <text evidence="3">The sequence shown here is derived from an EMBL/GenBank/DDBJ whole genome shotgun (WGS) entry which is preliminary data.</text>
</comment>
<name>A0ABP0PQA8_9DINO</name>
<proteinExistence type="inferred from homology"/>
<dbReference type="PANTHER" id="PTHR21017:SF17">
    <property type="entry name" value="PROTEIN NIPSNAP"/>
    <property type="match status" value="1"/>
</dbReference>
<evidence type="ECO:0000256" key="1">
    <source>
        <dbReference type="ARBA" id="ARBA00005291"/>
    </source>
</evidence>
<keyword evidence="4" id="KW-1185">Reference proteome</keyword>
<protein>
    <recommendedName>
        <fullName evidence="2">NIPSNAP domain-containing protein</fullName>
    </recommendedName>
</protein>
<feature type="domain" description="NIPSNAP" evidence="2">
    <location>
        <begin position="184"/>
        <end position="287"/>
    </location>
</feature>
<accession>A0ABP0PQA8</accession>